<evidence type="ECO:0000313" key="13">
    <source>
        <dbReference type="EMBL" id="KGG20957.1"/>
    </source>
</evidence>
<dbReference type="GO" id="GO:0030145">
    <property type="term" value="F:manganese ion binding"/>
    <property type="evidence" value="ECO:0007669"/>
    <property type="project" value="InterPro"/>
</dbReference>
<dbReference type="EC" id="3.4.11.9" evidence="4"/>
<dbReference type="Pfam" id="PF05195">
    <property type="entry name" value="AMP_N"/>
    <property type="match status" value="1"/>
</dbReference>
<dbReference type="PANTHER" id="PTHR43226">
    <property type="entry name" value="XAA-PRO AMINOPEPTIDASE 3"/>
    <property type="match status" value="1"/>
</dbReference>
<evidence type="ECO:0000256" key="6">
    <source>
        <dbReference type="ARBA" id="ARBA00022801"/>
    </source>
</evidence>
<dbReference type="CDD" id="cd01087">
    <property type="entry name" value="Prolidase"/>
    <property type="match status" value="1"/>
</dbReference>
<dbReference type="Gene3D" id="3.40.350.10">
    <property type="entry name" value="Creatinase/prolidase N-terminal domain"/>
    <property type="match status" value="1"/>
</dbReference>
<evidence type="ECO:0000256" key="2">
    <source>
        <dbReference type="ARBA" id="ARBA00001936"/>
    </source>
</evidence>
<sequence>MADSSVFHRRRDSFLSGLGSYAAIVPAGELVTHHADCEYPFRQNSDFWYLTGFDEPNAVALFLPHKPKGEQYVLFVLPKESAAEVWTGFRWGTKGVLDNFDVDIAHSLNELPSLLAHYLEGAEGIAFRIGKHPNIEPLVLKTWSEHLQKLPRSGLAPLSMIAPCPILHDMRLRKDDFEIERMRIASQISAEAHELVREFARPGMNERDLQAQIEKYFLEKGTRGPAYGSIVASGDNACVLHYTENNSTIKNGDLVLIDAGCSLDDYYNGDITRTFPVNGRFSGEQKALYEIVLSSQKAAIDCVRPGDNAENVHMTALKHLVGGLVDIGLLGGDVDSIIEQQAYSHLYMHRTGHWLGLDVHDVGAYRLGDYHLNLEPGMVLTVEPGIYISDRLEVPKGQPEIDKRWKGIGIRIEDDVLVTQDSVEVLSCKAAKDLIDMEC</sequence>
<evidence type="ECO:0000256" key="10">
    <source>
        <dbReference type="ARBA" id="ARBA00081411"/>
    </source>
</evidence>
<dbReference type="SUPFAM" id="SSF53092">
    <property type="entry name" value="Creatinase/prolidase N-terminal domain"/>
    <property type="match status" value="1"/>
</dbReference>
<keyword evidence="5 11" id="KW-0479">Metal-binding</keyword>
<keyword evidence="7" id="KW-0464">Manganese</keyword>
<evidence type="ECO:0000256" key="8">
    <source>
        <dbReference type="ARBA" id="ARBA00069363"/>
    </source>
</evidence>
<keyword evidence="13" id="KW-0645">Protease</keyword>
<dbReference type="InterPro" id="IPR000994">
    <property type="entry name" value="Pept_M24"/>
</dbReference>
<keyword evidence="6 13" id="KW-0378">Hydrolase</keyword>
<accession>A0A0A2C605</accession>
<reference evidence="14" key="1">
    <citation type="journal article" date="2014" name="Sci. Data">
        <title>Genomes of diverse isolates of the marine cyanobacterium Prochlorococcus.</title>
        <authorList>
            <person name="Biller S."/>
            <person name="Berube P."/>
            <person name="Thompson J."/>
            <person name="Kelly L."/>
            <person name="Roggensack S."/>
            <person name="Awad L."/>
            <person name="Roache-Johnson K."/>
            <person name="Ding H."/>
            <person name="Giovannoni S.J."/>
            <person name="Moore L.R."/>
            <person name="Chisholm S.W."/>
        </authorList>
    </citation>
    <scope>NUCLEOTIDE SEQUENCE [LARGE SCALE GENOMIC DNA]</scope>
    <source>
        <strain evidence="14">PAC1</strain>
    </source>
</reference>
<feature type="domain" description="Aminopeptidase P N-terminal" evidence="12">
    <location>
        <begin position="2"/>
        <end position="136"/>
    </location>
</feature>
<keyword evidence="13" id="KW-0031">Aminopeptidase</keyword>
<dbReference type="GO" id="GO:0005829">
    <property type="term" value="C:cytosol"/>
    <property type="evidence" value="ECO:0007669"/>
    <property type="project" value="TreeGrafter"/>
</dbReference>
<protein>
    <recommendedName>
        <fullName evidence="8">Xaa-Pro aminopeptidase</fullName>
        <ecNumber evidence="4">3.4.11.9</ecNumber>
    </recommendedName>
    <alternativeName>
        <fullName evidence="9">Aminopeptidase P II</fullName>
    </alternativeName>
    <alternativeName>
        <fullName evidence="10">X-Pro aminopeptidase</fullName>
    </alternativeName>
</protein>
<dbReference type="InterPro" id="IPR029149">
    <property type="entry name" value="Creatin/AminoP/Spt16_N"/>
</dbReference>
<evidence type="ECO:0000256" key="7">
    <source>
        <dbReference type="ARBA" id="ARBA00023211"/>
    </source>
</evidence>
<dbReference type="Gene3D" id="3.90.230.10">
    <property type="entry name" value="Creatinase/methionine aminopeptidase superfamily"/>
    <property type="match status" value="1"/>
</dbReference>
<evidence type="ECO:0000313" key="14">
    <source>
        <dbReference type="Proteomes" id="UP000030392"/>
    </source>
</evidence>
<organism evidence="13 14">
    <name type="scientific">Prochlorococcus marinus str. PAC1</name>
    <dbReference type="NCBI Taxonomy" id="59924"/>
    <lineage>
        <taxon>Bacteria</taxon>
        <taxon>Bacillati</taxon>
        <taxon>Cyanobacteriota</taxon>
        <taxon>Cyanophyceae</taxon>
        <taxon>Synechococcales</taxon>
        <taxon>Prochlorococcaceae</taxon>
        <taxon>Prochlorococcus</taxon>
    </lineage>
</organism>
<evidence type="ECO:0000256" key="3">
    <source>
        <dbReference type="ARBA" id="ARBA00008766"/>
    </source>
</evidence>
<evidence type="ECO:0000256" key="1">
    <source>
        <dbReference type="ARBA" id="ARBA00001424"/>
    </source>
</evidence>
<dbReference type="InterPro" id="IPR001131">
    <property type="entry name" value="Peptidase_M24B_aminopep-P_CS"/>
</dbReference>
<comment type="caution">
    <text evidence="13">The sequence shown here is derived from an EMBL/GenBank/DDBJ whole genome shotgun (WGS) entry which is preliminary data.</text>
</comment>
<proteinExistence type="inferred from homology"/>
<dbReference type="PANTHER" id="PTHR43226:SF4">
    <property type="entry name" value="XAA-PRO AMINOPEPTIDASE 3"/>
    <property type="match status" value="1"/>
</dbReference>
<dbReference type="GO" id="GO:0006508">
    <property type="term" value="P:proteolysis"/>
    <property type="evidence" value="ECO:0007669"/>
    <property type="project" value="TreeGrafter"/>
</dbReference>
<comment type="catalytic activity">
    <reaction evidence="1">
        <text>Release of any N-terminal amino acid, including proline, that is linked to proline, even from a dipeptide or tripeptide.</text>
        <dbReference type="EC" id="3.4.11.9"/>
    </reaction>
</comment>
<gene>
    <name evidence="13" type="ORF">EV03_0894</name>
</gene>
<dbReference type="GO" id="GO:0070006">
    <property type="term" value="F:metalloaminopeptidase activity"/>
    <property type="evidence" value="ECO:0007669"/>
    <property type="project" value="InterPro"/>
</dbReference>
<comment type="cofactor">
    <cofactor evidence="2">
        <name>Mn(2+)</name>
        <dbReference type="ChEBI" id="CHEBI:29035"/>
    </cofactor>
</comment>
<evidence type="ECO:0000256" key="5">
    <source>
        <dbReference type="ARBA" id="ARBA00022723"/>
    </source>
</evidence>
<dbReference type="InterPro" id="IPR007865">
    <property type="entry name" value="Aminopep_P_N"/>
</dbReference>
<evidence type="ECO:0000256" key="11">
    <source>
        <dbReference type="RuleBase" id="RU000590"/>
    </source>
</evidence>
<dbReference type="SUPFAM" id="SSF55920">
    <property type="entry name" value="Creatinase/aminopeptidase"/>
    <property type="match status" value="1"/>
</dbReference>
<evidence type="ECO:0000256" key="9">
    <source>
        <dbReference type="ARBA" id="ARBA00075356"/>
    </source>
</evidence>
<comment type="similarity">
    <text evidence="3 11">Belongs to the peptidase M24B family.</text>
</comment>
<dbReference type="InterPro" id="IPR036005">
    <property type="entry name" value="Creatinase/aminopeptidase-like"/>
</dbReference>
<dbReference type="InterPro" id="IPR052433">
    <property type="entry name" value="X-Pro_dipept-like"/>
</dbReference>
<name>A0A0A2C605_PROMR</name>
<dbReference type="PROSITE" id="PS00491">
    <property type="entry name" value="PROLINE_PEPTIDASE"/>
    <property type="match status" value="1"/>
</dbReference>
<dbReference type="AlphaFoldDB" id="A0A0A2C605"/>
<dbReference type="SMART" id="SM01011">
    <property type="entry name" value="AMP_N"/>
    <property type="match status" value="1"/>
</dbReference>
<dbReference type="Proteomes" id="UP000030392">
    <property type="component" value="Unassembled WGS sequence"/>
</dbReference>
<dbReference type="Pfam" id="PF00557">
    <property type="entry name" value="Peptidase_M24"/>
    <property type="match status" value="1"/>
</dbReference>
<dbReference type="EMBL" id="JNAX01000010">
    <property type="protein sequence ID" value="KGG20957.1"/>
    <property type="molecule type" value="Genomic_DNA"/>
</dbReference>
<evidence type="ECO:0000259" key="12">
    <source>
        <dbReference type="SMART" id="SM01011"/>
    </source>
</evidence>
<dbReference type="RefSeq" id="WP_036905531.1">
    <property type="nucleotide sequence ID" value="NZ_CP138967.1"/>
</dbReference>
<dbReference type="FunFam" id="3.90.230.10:FF:000002">
    <property type="entry name" value="Xaa-Pro aminopeptidase 3"/>
    <property type="match status" value="1"/>
</dbReference>
<evidence type="ECO:0000256" key="4">
    <source>
        <dbReference type="ARBA" id="ARBA00012574"/>
    </source>
</evidence>